<dbReference type="Proteomes" id="UP000054544">
    <property type="component" value="Unassembled WGS sequence"/>
</dbReference>
<dbReference type="InterPro" id="IPR029058">
    <property type="entry name" value="AB_hydrolase_fold"/>
</dbReference>
<evidence type="ECO:0000313" key="1">
    <source>
        <dbReference type="EMBL" id="KJK82369.1"/>
    </source>
</evidence>
<organism evidence="1 2">
    <name type="scientific">Metarhizium anisopliae BRIP 53293</name>
    <dbReference type="NCBI Taxonomy" id="1291518"/>
    <lineage>
        <taxon>Eukaryota</taxon>
        <taxon>Fungi</taxon>
        <taxon>Dikarya</taxon>
        <taxon>Ascomycota</taxon>
        <taxon>Pezizomycotina</taxon>
        <taxon>Sordariomycetes</taxon>
        <taxon>Hypocreomycetidae</taxon>
        <taxon>Hypocreales</taxon>
        <taxon>Clavicipitaceae</taxon>
        <taxon>Metarhizium</taxon>
    </lineage>
</organism>
<evidence type="ECO:0008006" key="3">
    <source>
        <dbReference type="Google" id="ProtNLM"/>
    </source>
</evidence>
<dbReference type="EMBL" id="KE384724">
    <property type="protein sequence ID" value="KJK82369.1"/>
    <property type="molecule type" value="Genomic_DNA"/>
</dbReference>
<gene>
    <name evidence="1" type="ORF">H634G_02563</name>
</gene>
<dbReference type="AlphaFoldDB" id="A0A0D9P826"/>
<dbReference type="STRING" id="1291518.A0A0D9P826"/>
<sequence length="110" mass="11896">MLWPQAALHTGNGSMGDVVFGTLYSSNVPFINNVTYQLSTVQAAGAALDKTGKPLVLMGHSQVGIPPIVKADARLKLTKPLTRTPCPVRVGLPRRLRLLHSRVSETIRLL</sequence>
<evidence type="ECO:0000313" key="2">
    <source>
        <dbReference type="Proteomes" id="UP000054544"/>
    </source>
</evidence>
<protein>
    <recommendedName>
        <fullName evidence="3">AB hydrolase-1 domain-containing protein</fullName>
    </recommendedName>
</protein>
<proteinExistence type="predicted"/>
<name>A0A0D9P826_METAN</name>
<accession>A0A0D9P826</accession>
<dbReference type="Gene3D" id="3.40.50.1820">
    <property type="entry name" value="alpha/beta hydrolase"/>
    <property type="match status" value="1"/>
</dbReference>
<reference evidence="2" key="1">
    <citation type="journal article" date="2014" name="BMC Genomics">
        <title>The genome sequence of the biocontrol fungus Metarhizium anisopliae and comparative genomics of Metarhizium species.</title>
        <authorList>
            <person name="Pattemore J.A."/>
            <person name="Hane J.K."/>
            <person name="Williams A.H."/>
            <person name="Wilson B.A."/>
            <person name="Stodart B.J."/>
            <person name="Ash G.J."/>
        </authorList>
    </citation>
    <scope>NUCLEOTIDE SEQUENCE [LARGE SCALE GENOMIC DNA]</scope>
    <source>
        <strain evidence="2">BRIP 53293</strain>
    </source>
</reference>
<keyword evidence="2" id="KW-1185">Reference proteome</keyword>